<evidence type="ECO:0000256" key="4">
    <source>
        <dbReference type="ARBA" id="ARBA00022763"/>
    </source>
</evidence>
<keyword evidence="6" id="KW-0862">Zinc</keyword>
<keyword evidence="4" id="KW-0227">DNA damage</keyword>
<dbReference type="FunFam" id="3.40.1170.60:FF:000008">
    <property type="entry name" value="DNA polymerase eta subunit"/>
    <property type="match status" value="1"/>
</dbReference>
<dbReference type="PROSITE" id="PS00150">
    <property type="entry name" value="ACYLPHOSPHATASE_1"/>
    <property type="match status" value="1"/>
</dbReference>
<evidence type="ECO:0000256" key="9">
    <source>
        <dbReference type="PROSITE-ProRule" id="PRU00520"/>
    </source>
</evidence>
<keyword evidence="9" id="KW-0378">Hydrolase</keyword>
<keyword evidence="3" id="KW-0479">Metal-binding</keyword>
<evidence type="ECO:0000256" key="8">
    <source>
        <dbReference type="ARBA" id="ARBA00023242"/>
    </source>
</evidence>
<dbReference type="InterPro" id="IPR036775">
    <property type="entry name" value="DNA_pol_Y-fam_lit_finger_sf"/>
</dbReference>
<dbReference type="GO" id="GO:0003998">
    <property type="term" value="F:acylphosphatase activity"/>
    <property type="evidence" value="ECO:0007669"/>
    <property type="project" value="UniProtKB-EC"/>
</dbReference>
<dbReference type="Gene3D" id="3.30.70.270">
    <property type="match status" value="1"/>
</dbReference>
<dbReference type="Pfam" id="PF00708">
    <property type="entry name" value="Acylphosphatase"/>
    <property type="match status" value="1"/>
</dbReference>
<evidence type="ECO:0000256" key="5">
    <source>
        <dbReference type="ARBA" id="ARBA00022771"/>
    </source>
</evidence>
<dbReference type="InterPro" id="IPR052230">
    <property type="entry name" value="DNA_polymerase_eta"/>
</dbReference>
<dbReference type="SUPFAM" id="SSF56672">
    <property type="entry name" value="DNA/RNA polymerases"/>
    <property type="match status" value="1"/>
</dbReference>
<dbReference type="PANTHER" id="PTHR45873:SF1">
    <property type="entry name" value="DNA POLYMERASE ETA"/>
    <property type="match status" value="1"/>
</dbReference>
<comment type="catalytic activity">
    <reaction evidence="9">
        <text>an acyl phosphate + H2O = a carboxylate + phosphate + H(+)</text>
        <dbReference type="Rhea" id="RHEA:14965"/>
        <dbReference type="ChEBI" id="CHEBI:15377"/>
        <dbReference type="ChEBI" id="CHEBI:15378"/>
        <dbReference type="ChEBI" id="CHEBI:29067"/>
        <dbReference type="ChEBI" id="CHEBI:43474"/>
        <dbReference type="ChEBI" id="CHEBI:59918"/>
        <dbReference type="EC" id="3.6.1.7"/>
    </reaction>
</comment>
<evidence type="ECO:0000256" key="3">
    <source>
        <dbReference type="ARBA" id="ARBA00022723"/>
    </source>
</evidence>
<dbReference type="GO" id="GO:0070987">
    <property type="term" value="P:error-free translesion synthesis"/>
    <property type="evidence" value="ECO:0007669"/>
    <property type="project" value="UniProtKB-ARBA"/>
</dbReference>
<dbReference type="GO" id="GO:0007064">
    <property type="term" value="P:mitotic sister chromatid cohesion"/>
    <property type="evidence" value="ECO:0007669"/>
    <property type="project" value="UniProtKB-ARBA"/>
</dbReference>
<dbReference type="GO" id="GO:0005634">
    <property type="term" value="C:nucleus"/>
    <property type="evidence" value="ECO:0007669"/>
    <property type="project" value="UniProtKB-SubCell"/>
</dbReference>
<evidence type="ECO:0000313" key="14">
    <source>
        <dbReference type="Proteomes" id="UP000281549"/>
    </source>
</evidence>
<dbReference type="Gene3D" id="1.10.150.20">
    <property type="entry name" value="5' to 3' exonuclease, C-terminal subdomain"/>
    <property type="match status" value="1"/>
</dbReference>
<dbReference type="GO" id="GO:0006281">
    <property type="term" value="P:DNA repair"/>
    <property type="evidence" value="ECO:0007669"/>
    <property type="project" value="UniProtKB-KW"/>
</dbReference>
<dbReference type="GO" id="GO:0005657">
    <property type="term" value="C:replication fork"/>
    <property type="evidence" value="ECO:0007669"/>
    <property type="project" value="TreeGrafter"/>
</dbReference>
<keyword evidence="2" id="KW-0808">Transferase</keyword>
<feature type="active site" evidence="9">
    <location>
        <position position="24"/>
    </location>
</feature>
<evidence type="ECO:0000256" key="10">
    <source>
        <dbReference type="RuleBase" id="RU004168"/>
    </source>
</evidence>
<dbReference type="GO" id="GO:0009314">
    <property type="term" value="P:response to radiation"/>
    <property type="evidence" value="ECO:0007669"/>
    <property type="project" value="TreeGrafter"/>
</dbReference>
<dbReference type="GO" id="GO:0042276">
    <property type="term" value="P:error-prone translesion synthesis"/>
    <property type="evidence" value="ECO:0007669"/>
    <property type="project" value="TreeGrafter"/>
</dbReference>
<dbReference type="EC" id="3.6.1.7" evidence="9"/>
<dbReference type="EMBL" id="ML005207">
    <property type="protein sequence ID" value="RKP19533.1"/>
    <property type="molecule type" value="Genomic_DNA"/>
</dbReference>
<feature type="domain" description="Acylphosphatase-like" evidence="12">
    <location>
        <begin position="9"/>
        <end position="88"/>
    </location>
</feature>
<dbReference type="GO" id="GO:0008270">
    <property type="term" value="F:zinc ion binding"/>
    <property type="evidence" value="ECO:0007669"/>
    <property type="project" value="UniProtKB-KW"/>
</dbReference>
<dbReference type="AlphaFoldDB" id="A0A4P9YIW8"/>
<sequence length="581" mass="65785">MTAEQNFVKSTFTIYGKVQGVYFRKFTAIKAKELKLGGFCMNTPGGTVVGEIIEWLKNIGSPNSKIEKAEFGPLLTVESASLKFEIKLPMLPIIIHLDLDCFYCQVEQLRLQIPSSTPLAVQQWQSLIAVNYAARKNGVQRHMSVTEALEACPDLKLVHCAVVSPENVDSWQPFYVEGSPDRNKHKISLDPYRKASKDIISLLSNIDNRIIVEKASIDEVYLDVTELVHQKLSENCEQYSNDLLEAVGSMDWNDLGHFGENCSKFFKADEEYEKVLMCSSWNDLRLHEGAKFGQYIRKLLFDKLGYTCSTGVSHSRMLAKIGSAANKPDQQTIIRYEKRVDFLRHIPVHALPGLGGKLGKKISLLGENVSSILDKSFDELKNSLSVDDETVEWIYKYIRGDIHSEIEKKSFPKSIMSAKALTEFVKKEDVLMGWIRILALEISERWKELFLEFHGIFPKTLTNLLVNNEASLIADKVCHFIKSSIDLKSLLPCRRIAISFTNFEKGQGKHSVWDKVLQKNNSAVENDDSDIEIITQVTPSKSNVKTDLNKKNSKKPKLDSGILKHFKRKSNAQQDCIVIDD</sequence>
<evidence type="ECO:0000256" key="1">
    <source>
        <dbReference type="ARBA" id="ARBA00004123"/>
    </source>
</evidence>
<comment type="similarity">
    <text evidence="10">Belongs to the acylphosphatase family.</text>
</comment>
<dbReference type="InterPro" id="IPR036046">
    <property type="entry name" value="Acylphosphatase-like_dom_sf"/>
</dbReference>
<dbReference type="InterPro" id="IPR001792">
    <property type="entry name" value="Acylphosphatase-like_dom"/>
</dbReference>
<gene>
    <name evidence="13" type="ORF">ROZALSC1DRAFT_28882</name>
</gene>
<dbReference type="SUPFAM" id="SSF100879">
    <property type="entry name" value="Lesion bypass DNA polymerase (Y-family), little finger domain"/>
    <property type="match status" value="1"/>
</dbReference>
<dbReference type="Gene3D" id="3.30.70.100">
    <property type="match status" value="1"/>
</dbReference>
<evidence type="ECO:0000259" key="11">
    <source>
        <dbReference type="PROSITE" id="PS50173"/>
    </source>
</evidence>
<dbReference type="PROSITE" id="PS51160">
    <property type="entry name" value="ACYLPHOSPHATASE_3"/>
    <property type="match status" value="1"/>
</dbReference>
<dbReference type="PANTHER" id="PTHR45873">
    <property type="entry name" value="DNA POLYMERASE ETA"/>
    <property type="match status" value="1"/>
</dbReference>
<keyword evidence="7" id="KW-0234">DNA repair</keyword>
<feature type="domain" description="UmuC" evidence="11">
    <location>
        <begin position="94"/>
        <end position="355"/>
    </location>
</feature>
<dbReference type="InterPro" id="IPR017968">
    <property type="entry name" value="Acylphosphatase_CS"/>
</dbReference>
<keyword evidence="8" id="KW-0539">Nucleus</keyword>
<keyword evidence="5" id="KW-0863">Zinc-finger</keyword>
<proteinExistence type="inferred from homology"/>
<name>A0A4P9YIW8_ROZAC</name>
<dbReference type="SUPFAM" id="SSF54975">
    <property type="entry name" value="Acylphosphatase/BLUF domain-like"/>
    <property type="match status" value="1"/>
</dbReference>
<dbReference type="GO" id="GO:0003684">
    <property type="term" value="F:damaged DNA binding"/>
    <property type="evidence" value="ECO:0007669"/>
    <property type="project" value="InterPro"/>
</dbReference>
<dbReference type="GO" id="GO:0003887">
    <property type="term" value="F:DNA-directed DNA polymerase activity"/>
    <property type="evidence" value="ECO:0007669"/>
    <property type="project" value="TreeGrafter"/>
</dbReference>
<organism evidence="13 14">
    <name type="scientific">Rozella allomycis (strain CSF55)</name>
    <dbReference type="NCBI Taxonomy" id="988480"/>
    <lineage>
        <taxon>Eukaryota</taxon>
        <taxon>Fungi</taxon>
        <taxon>Fungi incertae sedis</taxon>
        <taxon>Cryptomycota</taxon>
        <taxon>Cryptomycota incertae sedis</taxon>
        <taxon>Rozella</taxon>
    </lineage>
</organism>
<evidence type="ECO:0000256" key="2">
    <source>
        <dbReference type="ARBA" id="ARBA00022679"/>
    </source>
</evidence>
<evidence type="ECO:0000313" key="13">
    <source>
        <dbReference type="EMBL" id="RKP19533.1"/>
    </source>
</evidence>
<comment type="subcellular location">
    <subcellularLocation>
        <location evidence="1">Nucleus</location>
    </subcellularLocation>
</comment>
<dbReference type="InterPro" id="IPR001126">
    <property type="entry name" value="UmuC"/>
</dbReference>
<dbReference type="Pfam" id="PF00817">
    <property type="entry name" value="IMS"/>
    <property type="match status" value="1"/>
</dbReference>
<evidence type="ECO:0000259" key="12">
    <source>
        <dbReference type="PROSITE" id="PS51160"/>
    </source>
</evidence>
<dbReference type="InterPro" id="IPR043502">
    <property type="entry name" value="DNA/RNA_pol_sf"/>
</dbReference>
<dbReference type="PROSITE" id="PS50173">
    <property type="entry name" value="UMUC"/>
    <property type="match status" value="1"/>
</dbReference>
<dbReference type="Proteomes" id="UP000281549">
    <property type="component" value="Unassembled WGS sequence"/>
</dbReference>
<evidence type="ECO:0000256" key="7">
    <source>
        <dbReference type="ARBA" id="ARBA00023204"/>
    </source>
</evidence>
<protein>
    <recommendedName>
        <fullName evidence="9">acylphosphatase</fullName>
        <ecNumber evidence="9">3.6.1.7</ecNumber>
    </recommendedName>
</protein>
<dbReference type="GO" id="GO:0035861">
    <property type="term" value="C:site of double-strand break"/>
    <property type="evidence" value="ECO:0007669"/>
    <property type="project" value="TreeGrafter"/>
</dbReference>
<accession>A0A4P9YIW8</accession>
<feature type="active site" evidence="9">
    <location>
        <position position="42"/>
    </location>
</feature>
<dbReference type="Gene3D" id="3.40.1170.60">
    <property type="match status" value="1"/>
</dbReference>
<reference evidence="14" key="1">
    <citation type="journal article" date="2018" name="Nat. Microbiol.">
        <title>Leveraging single-cell genomics to expand the fungal tree of life.</title>
        <authorList>
            <person name="Ahrendt S.R."/>
            <person name="Quandt C.A."/>
            <person name="Ciobanu D."/>
            <person name="Clum A."/>
            <person name="Salamov A."/>
            <person name="Andreopoulos B."/>
            <person name="Cheng J.F."/>
            <person name="Woyke T."/>
            <person name="Pelin A."/>
            <person name="Henrissat B."/>
            <person name="Reynolds N.K."/>
            <person name="Benny G.L."/>
            <person name="Smith M.E."/>
            <person name="James T.Y."/>
            <person name="Grigoriev I.V."/>
        </authorList>
    </citation>
    <scope>NUCLEOTIDE SEQUENCE [LARGE SCALE GENOMIC DNA]</scope>
    <source>
        <strain evidence="14">CSF55</strain>
    </source>
</reference>
<evidence type="ECO:0000256" key="6">
    <source>
        <dbReference type="ARBA" id="ARBA00022833"/>
    </source>
</evidence>
<dbReference type="InterPro" id="IPR043128">
    <property type="entry name" value="Rev_trsase/Diguanyl_cyclase"/>
</dbReference>